<reference evidence="3 4" key="1">
    <citation type="submission" date="2017-09" db="EMBL/GenBank/DDBJ databases">
        <title>Large-scale bioinformatics analysis of Bacillus genomes uncovers conserved roles of natural products in bacterial physiology.</title>
        <authorList>
            <consortium name="Agbiome Team Llc"/>
            <person name="Bleich R.M."/>
            <person name="Grubbs K.J."/>
            <person name="Santa Maria K.C."/>
            <person name="Allen S.E."/>
            <person name="Farag S."/>
            <person name="Shank E.A."/>
            <person name="Bowers A."/>
        </authorList>
    </citation>
    <scope>NUCLEOTIDE SEQUENCE [LARGE SCALE GENOMIC DNA]</scope>
    <source>
        <strain evidence="3 4">AFS021349</strain>
    </source>
</reference>
<evidence type="ECO:0000256" key="2">
    <source>
        <dbReference type="SAM" id="MobiDB-lite"/>
    </source>
</evidence>
<evidence type="ECO:0000313" key="3">
    <source>
        <dbReference type="EMBL" id="PEQ04857.1"/>
    </source>
</evidence>
<protein>
    <recommendedName>
        <fullName evidence="5">DUF4315 family protein</fullName>
    </recommendedName>
</protein>
<dbReference type="EMBL" id="NUBY01000076">
    <property type="protein sequence ID" value="PEQ04857.1"/>
    <property type="molecule type" value="Genomic_DNA"/>
</dbReference>
<dbReference type="RefSeq" id="WP_098226755.1">
    <property type="nucleotide sequence ID" value="NZ_NUBY01000076.1"/>
</dbReference>
<dbReference type="Proteomes" id="UP000220841">
    <property type="component" value="Unassembled WGS sequence"/>
</dbReference>
<evidence type="ECO:0008006" key="5">
    <source>
        <dbReference type="Google" id="ProtNLM"/>
    </source>
</evidence>
<evidence type="ECO:0000313" key="4">
    <source>
        <dbReference type="Proteomes" id="UP000220841"/>
    </source>
</evidence>
<proteinExistence type="predicted"/>
<name>A0A2A8HD72_9BACI</name>
<keyword evidence="1" id="KW-0175">Coiled coil</keyword>
<sequence length="93" mass="11097">MLERIKKIEERISSRKQKIEKLQDGLKSEKNKLKKDQDILFHLKYDDILTRIQETGFSPNELLRVIDNEVEKNQKHTHFLGDNQNNSHNREGI</sequence>
<feature type="coiled-coil region" evidence="1">
    <location>
        <begin position="5"/>
        <end position="39"/>
    </location>
</feature>
<comment type="caution">
    <text evidence="3">The sequence shown here is derived from an EMBL/GenBank/DDBJ whole genome shotgun (WGS) entry which is preliminary data.</text>
</comment>
<organism evidence="3 4">
    <name type="scientific">Bacillus toyonensis</name>
    <dbReference type="NCBI Taxonomy" id="155322"/>
    <lineage>
        <taxon>Bacteria</taxon>
        <taxon>Bacillati</taxon>
        <taxon>Bacillota</taxon>
        <taxon>Bacilli</taxon>
        <taxon>Bacillales</taxon>
        <taxon>Bacillaceae</taxon>
        <taxon>Bacillus</taxon>
        <taxon>Bacillus cereus group</taxon>
    </lineage>
</organism>
<evidence type="ECO:0000256" key="1">
    <source>
        <dbReference type="SAM" id="Coils"/>
    </source>
</evidence>
<dbReference type="AlphaFoldDB" id="A0A2A8HD72"/>
<feature type="region of interest" description="Disordered" evidence="2">
    <location>
        <begin position="74"/>
        <end position="93"/>
    </location>
</feature>
<gene>
    <name evidence="3" type="ORF">CN585_16685</name>
</gene>
<accession>A0A2A8HD72</accession>